<dbReference type="InterPro" id="IPR036423">
    <property type="entry name" value="SOD-like_Cu/Zn_dom_sf"/>
</dbReference>
<feature type="non-terminal residue" evidence="2">
    <location>
        <position position="1"/>
    </location>
</feature>
<dbReference type="OrthoDB" id="442871at2759"/>
<name>A0A812PG55_SYMPI</name>
<keyword evidence="1" id="KW-0732">Signal</keyword>
<accession>A0A812PG55</accession>
<dbReference type="EMBL" id="CAJNIZ010014423">
    <property type="protein sequence ID" value="CAE7361547.1"/>
    <property type="molecule type" value="Genomic_DNA"/>
</dbReference>
<dbReference type="Proteomes" id="UP000649617">
    <property type="component" value="Unassembled WGS sequence"/>
</dbReference>
<protein>
    <submittedName>
        <fullName evidence="2">Uncharacterized protein</fullName>
    </submittedName>
</protein>
<dbReference type="AlphaFoldDB" id="A0A812PG55"/>
<comment type="caution">
    <text evidence="2">The sequence shown here is derived from an EMBL/GenBank/DDBJ whole genome shotgun (WGS) entry which is preliminary data.</text>
</comment>
<evidence type="ECO:0000256" key="1">
    <source>
        <dbReference type="SAM" id="SignalP"/>
    </source>
</evidence>
<dbReference type="SUPFAM" id="SSF49329">
    <property type="entry name" value="Cu,Zn superoxide dismutase-like"/>
    <property type="match status" value="2"/>
</dbReference>
<organism evidence="2 3">
    <name type="scientific">Symbiodinium pilosum</name>
    <name type="common">Dinoflagellate</name>
    <dbReference type="NCBI Taxonomy" id="2952"/>
    <lineage>
        <taxon>Eukaryota</taxon>
        <taxon>Sar</taxon>
        <taxon>Alveolata</taxon>
        <taxon>Dinophyceae</taxon>
        <taxon>Suessiales</taxon>
        <taxon>Symbiodiniaceae</taxon>
        <taxon>Symbiodinium</taxon>
    </lineage>
</organism>
<sequence length="794" mass="84047">MNRTVWRLLASAAFLAVPAAAADARRSCECEGIDDWNDPAFSRCDWWGDVHITDSWRSPNVFDFQGYGVYSFASSTECGGDFELQIFQCPYSKNSNAVAIGVAMKVNDGDVVVIANDTVSNPDGASVVPPAFESLKKGVSIVSDDKCVRLNVNTKLLRRAPRLLHNGNLRVISHATTSEGICGAPTFGGSYIAPGEDMLFPDATFQEMCSFCESETGVSVPGCGPPQNPQQPEIEPGCEFMDLRNTGRIVEQCSGDEDPVIEEAKADGENCVAYVRMNKQISCADFCEERDSTCVMAIDQPNGQRCVSTVGSLDEIDTNTVNCQTKQFRDLQCVCTKPGNPAPGPTPEEACANLPDGFTLQDAANLCRTAVDFLAGVAYPGTATSGDAKAKEDILRACILDVCSAEPEDRDEIADNVNDQGVVEVESLPDGTTRLAYSLTGLDPACDGPCTGTSCDEPTGPHFWDSAAGYDSSTDPANVLSEIVEAGLSNEDVLGRAVVIHDVTGARIACGIIEPSTTTVFEEFPGYSGDLPVTSGGVQVLSDDGDGTQTLSWIFTQGVDPRCTSAGPAANSCSVQIFDGTSPDAPGNPYWNQGDIPQNPWPQVRYVIQGSLPTAVNDVEVTTGLTSADIDGRVVVVYDYDGVPVGIAIIELPEDVPEPAEGDDLYVFDFSPYPGSSSPYQPTGVVEVKSTDNGLTQLSWSLTNVDPSCSSDCTGTNCCGITINEGMSCSDAGATYWAGDDGNPWGSVKYDSSTDPANQLFLSVDTGLARADVLGRTMVIYDATGAPIACGIIE</sequence>
<reference evidence="2" key="1">
    <citation type="submission" date="2021-02" db="EMBL/GenBank/DDBJ databases">
        <authorList>
            <person name="Dougan E. K."/>
            <person name="Rhodes N."/>
            <person name="Thang M."/>
            <person name="Chan C."/>
        </authorList>
    </citation>
    <scope>NUCLEOTIDE SEQUENCE</scope>
</reference>
<dbReference type="GO" id="GO:0006801">
    <property type="term" value="P:superoxide metabolic process"/>
    <property type="evidence" value="ECO:0007669"/>
    <property type="project" value="InterPro"/>
</dbReference>
<feature type="chain" id="PRO_5032693161" evidence="1">
    <location>
        <begin position="25"/>
        <end position="794"/>
    </location>
</feature>
<feature type="signal peptide" evidence="1">
    <location>
        <begin position="1"/>
        <end position="24"/>
    </location>
</feature>
<dbReference type="GO" id="GO:0046872">
    <property type="term" value="F:metal ion binding"/>
    <property type="evidence" value="ECO:0007669"/>
    <property type="project" value="InterPro"/>
</dbReference>
<proteinExistence type="predicted"/>
<keyword evidence="3" id="KW-1185">Reference proteome</keyword>
<evidence type="ECO:0000313" key="2">
    <source>
        <dbReference type="EMBL" id="CAE7361547.1"/>
    </source>
</evidence>
<gene>
    <name evidence="2" type="ORF">SPIL2461_LOCUS8653</name>
</gene>
<evidence type="ECO:0000313" key="3">
    <source>
        <dbReference type="Proteomes" id="UP000649617"/>
    </source>
</evidence>